<organism evidence="2 3">
    <name type="scientific">Bacillus sonorensis</name>
    <dbReference type="NCBI Taxonomy" id="119858"/>
    <lineage>
        <taxon>Bacteria</taxon>
        <taxon>Bacillati</taxon>
        <taxon>Bacillota</taxon>
        <taxon>Bacilli</taxon>
        <taxon>Bacillales</taxon>
        <taxon>Bacillaceae</taxon>
        <taxon>Bacillus</taxon>
    </lineage>
</organism>
<keyword evidence="1" id="KW-1133">Transmembrane helix</keyword>
<gene>
    <name evidence="2" type="ORF">S101395_01316</name>
</gene>
<protein>
    <submittedName>
        <fullName evidence="2">Uncharacterized protein</fullName>
    </submittedName>
</protein>
<sequence>MSDKYKKAKKPMVVLAFVIACSFLFALATLGFMLQENMGSAFFLKI</sequence>
<reference evidence="2 3" key="1">
    <citation type="submission" date="2017-06" db="EMBL/GenBank/DDBJ databases">
        <title>Genome sequence of Bacillus sonorensis strain SRCM101395.</title>
        <authorList>
            <person name="Cho S.H."/>
        </authorList>
    </citation>
    <scope>NUCLEOTIDE SEQUENCE [LARGE SCALE GENOMIC DNA]</scope>
    <source>
        <strain evidence="2 3">SRCM101395</strain>
    </source>
</reference>
<keyword evidence="3" id="KW-1185">Reference proteome</keyword>
<proteinExistence type="predicted"/>
<dbReference type="RefSeq" id="WP_167373788.1">
    <property type="nucleotide sequence ID" value="NZ_BORD01000003.1"/>
</dbReference>
<dbReference type="EMBL" id="CP021920">
    <property type="protein sequence ID" value="ASB87826.1"/>
    <property type="molecule type" value="Genomic_DNA"/>
</dbReference>
<name>A0ABN5AAZ8_9BACI</name>
<dbReference type="GeneID" id="92854723"/>
<keyword evidence="1" id="KW-0472">Membrane</keyword>
<dbReference type="Proteomes" id="UP000196877">
    <property type="component" value="Chromosome"/>
</dbReference>
<evidence type="ECO:0000313" key="3">
    <source>
        <dbReference type="Proteomes" id="UP000196877"/>
    </source>
</evidence>
<feature type="transmembrane region" description="Helical" evidence="1">
    <location>
        <begin position="12"/>
        <end position="34"/>
    </location>
</feature>
<accession>A0ABN5AAZ8</accession>
<evidence type="ECO:0000256" key="1">
    <source>
        <dbReference type="SAM" id="Phobius"/>
    </source>
</evidence>
<keyword evidence="1" id="KW-0812">Transmembrane</keyword>
<evidence type="ECO:0000313" key="2">
    <source>
        <dbReference type="EMBL" id="ASB87826.1"/>
    </source>
</evidence>
<dbReference type="PROSITE" id="PS51257">
    <property type="entry name" value="PROKAR_LIPOPROTEIN"/>
    <property type="match status" value="1"/>
</dbReference>